<protein>
    <recommendedName>
        <fullName evidence="4">Integral membrane protein</fullName>
    </recommendedName>
</protein>
<keyword evidence="1" id="KW-0812">Transmembrane</keyword>
<comment type="caution">
    <text evidence="2">The sequence shown here is derived from an EMBL/GenBank/DDBJ whole genome shotgun (WGS) entry which is preliminary data.</text>
</comment>
<evidence type="ECO:0000256" key="1">
    <source>
        <dbReference type="SAM" id="Phobius"/>
    </source>
</evidence>
<evidence type="ECO:0008006" key="4">
    <source>
        <dbReference type="Google" id="ProtNLM"/>
    </source>
</evidence>
<name>A0A317ZP37_9MICO</name>
<evidence type="ECO:0000313" key="3">
    <source>
        <dbReference type="Proteomes" id="UP000246722"/>
    </source>
</evidence>
<feature type="transmembrane region" description="Helical" evidence="1">
    <location>
        <begin position="43"/>
        <end position="65"/>
    </location>
</feature>
<keyword evidence="1" id="KW-0472">Membrane</keyword>
<dbReference type="Proteomes" id="UP000246722">
    <property type="component" value="Unassembled WGS sequence"/>
</dbReference>
<feature type="transmembrane region" description="Helical" evidence="1">
    <location>
        <begin position="12"/>
        <end position="31"/>
    </location>
</feature>
<gene>
    <name evidence="2" type="ORF">CTB96_16590</name>
</gene>
<accession>A0A317ZP37</accession>
<dbReference type="EMBL" id="QHLY01000012">
    <property type="protein sequence ID" value="PXA68241.1"/>
    <property type="molecule type" value="Genomic_DNA"/>
</dbReference>
<evidence type="ECO:0000313" key="2">
    <source>
        <dbReference type="EMBL" id="PXA68241.1"/>
    </source>
</evidence>
<proteinExistence type="predicted"/>
<organism evidence="2 3">
    <name type="scientific">Cryobacterium arcticum</name>
    <dbReference type="NCBI Taxonomy" id="670052"/>
    <lineage>
        <taxon>Bacteria</taxon>
        <taxon>Bacillati</taxon>
        <taxon>Actinomycetota</taxon>
        <taxon>Actinomycetes</taxon>
        <taxon>Micrococcales</taxon>
        <taxon>Microbacteriaceae</taxon>
        <taxon>Cryobacterium</taxon>
    </lineage>
</organism>
<sequence>MSEHALRIWSAVGAGILIVGVVALFAGVAIWQPLSTAPDIWTAATWVLLGVGLVLTILATSTLAARSGQH</sequence>
<keyword evidence="3" id="KW-1185">Reference proteome</keyword>
<dbReference type="AlphaFoldDB" id="A0A317ZP37"/>
<dbReference type="RefSeq" id="WP_110127910.1">
    <property type="nucleotide sequence ID" value="NZ_QHLY01000012.1"/>
</dbReference>
<keyword evidence="1" id="KW-1133">Transmembrane helix</keyword>
<reference evidence="2 3" key="1">
    <citation type="submission" date="2018-05" db="EMBL/GenBank/DDBJ databases">
        <title>Genetic diversity of glacier-inhabiting Cryobacterium bacteria in China and description of Cryobacterium mengkeensis sp. nov. and Arthrobacter glacialis sp. nov.</title>
        <authorList>
            <person name="Liu Q."/>
            <person name="Xin Y.-H."/>
        </authorList>
    </citation>
    <scope>NUCLEOTIDE SEQUENCE [LARGE SCALE GENOMIC DNA]</scope>
    <source>
        <strain evidence="2 3">SK-1</strain>
    </source>
</reference>